<dbReference type="InterPro" id="IPR012337">
    <property type="entry name" value="RNaseH-like_sf"/>
</dbReference>
<comment type="caution">
    <text evidence="7">The sequence shown here is derived from an EMBL/GenBank/DDBJ whole genome shotgun (WGS) entry which is preliminary data.</text>
</comment>
<dbReference type="PANTHER" id="PTHR46481:SF10">
    <property type="entry name" value="ZINC FINGER BED DOMAIN-CONTAINING PROTEIN 39"/>
    <property type="match status" value="1"/>
</dbReference>
<dbReference type="PANTHER" id="PTHR46481">
    <property type="entry name" value="ZINC FINGER BED DOMAIN-CONTAINING PROTEIN 4"/>
    <property type="match status" value="1"/>
</dbReference>
<proteinExistence type="predicted"/>
<keyword evidence="5" id="KW-0539">Nucleus</keyword>
<dbReference type="InterPro" id="IPR008906">
    <property type="entry name" value="HATC_C_dom"/>
</dbReference>
<feature type="domain" description="HAT C-terminal dimerisation" evidence="6">
    <location>
        <begin position="411"/>
        <end position="490"/>
    </location>
</feature>
<name>A0AAV7PRP0_PLEWA</name>
<evidence type="ECO:0000256" key="2">
    <source>
        <dbReference type="ARBA" id="ARBA00022723"/>
    </source>
</evidence>
<evidence type="ECO:0000256" key="4">
    <source>
        <dbReference type="ARBA" id="ARBA00022833"/>
    </source>
</evidence>
<keyword evidence="4" id="KW-0862">Zinc</keyword>
<evidence type="ECO:0000313" key="7">
    <source>
        <dbReference type="EMBL" id="KAJ1128413.1"/>
    </source>
</evidence>
<evidence type="ECO:0000259" key="6">
    <source>
        <dbReference type="Pfam" id="PF05699"/>
    </source>
</evidence>
<dbReference type="AlphaFoldDB" id="A0AAV7PRP0"/>
<keyword evidence="8" id="KW-1185">Reference proteome</keyword>
<dbReference type="EMBL" id="JANPWB010000011">
    <property type="protein sequence ID" value="KAJ1128413.1"/>
    <property type="molecule type" value="Genomic_DNA"/>
</dbReference>
<dbReference type="InterPro" id="IPR052035">
    <property type="entry name" value="ZnF_BED_domain_contain"/>
</dbReference>
<dbReference type="GO" id="GO:0046983">
    <property type="term" value="F:protein dimerization activity"/>
    <property type="evidence" value="ECO:0007669"/>
    <property type="project" value="InterPro"/>
</dbReference>
<keyword evidence="3" id="KW-0863">Zinc-finger</keyword>
<reference evidence="7" key="1">
    <citation type="journal article" date="2022" name="bioRxiv">
        <title>Sequencing and chromosome-scale assembly of the giantPleurodeles waltlgenome.</title>
        <authorList>
            <person name="Brown T."/>
            <person name="Elewa A."/>
            <person name="Iarovenko S."/>
            <person name="Subramanian E."/>
            <person name="Araus A.J."/>
            <person name="Petzold A."/>
            <person name="Susuki M."/>
            <person name="Suzuki K.-i.T."/>
            <person name="Hayashi T."/>
            <person name="Toyoda A."/>
            <person name="Oliveira C."/>
            <person name="Osipova E."/>
            <person name="Leigh N.D."/>
            <person name="Simon A."/>
            <person name="Yun M.H."/>
        </authorList>
    </citation>
    <scope>NUCLEOTIDE SEQUENCE</scope>
    <source>
        <strain evidence="7">20211129_DDA</strain>
        <tissue evidence="7">Liver</tissue>
    </source>
</reference>
<organism evidence="7 8">
    <name type="scientific">Pleurodeles waltl</name>
    <name type="common">Iberian ribbed newt</name>
    <dbReference type="NCBI Taxonomy" id="8319"/>
    <lineage>
        <taxon>Eukaryota</taxon>
        <taxon>Metazoa</taxon>
        <taxon>Chordata</taxon>
        <taxon>Craniata</taxon>
        <taxon>Vertebrata</taxon>
        <taxon>Euteleostomi</taxon>
        <taxon>Amphibia</taxon>
        <taxon>Batrachia</taxon>
        <taxon>Caudata</taxon>
        <taxon>Salamandroidea</taxon>
        <taxon>Salamandridae</taxon>
        <taxon>Pleurodelinae</taxon>
        <taxon>Pleurodeles</taxon>
    </lineage>
</organism>
<dbReference type="SUPFAM" id="SSF53098">
    <property type="entry name" value="Ribonuclease H-like"/>
    <property type="match status" value="1"/>
</dbReference>
<gene>
    <name evidence="7" type="ORF">NDU88_006792</name>
</gene>
<sequence length="498" mass="55198">MRFVEPEYCVPGGQAVMSRLEMCYDNCVKSLRKNLGGVAQVAFTTYRWTAPTAESYMTVICHYIENWELRSAVLHTENIALQHAAENIAEKLHSVVERWSLTGRVLACLHDNTSNVQANVPKHVTWESISCFTHTLQLAINDGFSSCGVACVVAAANRLVAHFHHCSMAAEALVRKQAKLQVKQHCLIQSCSGWMSVHNMFERLCEQRWAITAVLSDSSVTKPSAAQKLQMPDEHWQFIEDILPLLSTLKFATTALTAEQSFSISDIYPICNSLLQTHLRSGSPAENGNVANFKAAVRHSLEHCMKPSDPAIAAKAALIASVLDPRHKHMQFLSPVLQATAKSKLLQLASPAGVEPLQSAGTEPIKNEVAEANELTEPTPKQMCEAKSAIVMLLGEDYSVKGNVENAVENELNTYFREPCPSLECNPLAWWKVNAQRFPTLGKLAQSYLCVPASSIPAESMFPNAGFTENCLFTRLTAEHVNMLIFLNKNQHYFLNLM</sequence>
<dbReference type="Proteomes" id="UP001066276">
    <property type="component" value="Chromosome 7"/>
</dbReference>
<evidence type="ECO:0000313" key="8">
    <source>
        <dbReference type="Proteomes" id="UP001066276"/>
    </source>
</evidence>
<evidence type="ECO:0000256" key="1">
    <source>
        <dbReference type="ARBA" id="ARBA00004123"/>
    </source>
</evidence>
<comment type="subcellular location">
    <subcellularLocation>
        <location evidence="1">Nucleus</location>
    </subcellularLocation>
</comment>
<evidence type="ECO:0000256" key="3">
    <source>
        <dbReference type="ARBA" id="ARBA00022771"/>
    </source>
</evidence>
<protein>
    <recommendedName>
        <fullName evidence="6">HAT C-terminal dimerisation domain-containing protein</fullName>
    </recommendedName>
</protein>
<dbReference type="GO" id="GO:0008270">
    <property type="term" value="F:zinc ion binding"/>
    <property type="evidence" value="ECO:0007669"/>
    <property type="project" value="UniProtKB-KW"/>
</dbReference>
<evidence type="ECO:0000256" key="5">
    <source>
        <dbReference type="ARBA" id="ARBA00023242"/>
    </source>
</evidence>
<keyword evidence="2" id="KW-0479">Metal-binding</keyword>
<dbReference type="Pfam" id="PF05699">
    <property type="entry name" value="Dimer_Tnp_hAT"/>
    <property type="match status" value="1"/>
</dbReference>
<accession>A0AAV7PRP0</accession>
<dbReference type="GO" id="GO:0005634">
    <property type="term" value="C:nucleus"/>
    <property type="evidence" value="ECO:0007669"/>
    <property type="project" value="UniProtKB-SubCell"/>
</dbReference>